<name>R7YWG3_CONA1</name>
<reference evidence="3" key="1">
    <citation type="submission" date="2012-06" db="EMBL/GenBank/DDBJ databases">
        <title>The genome sequence of Coniosporium apollinis CBS 100218.</title>
        <authorList>
            <consortium name="The Broad Institute Genome Sequencing Platform"/>
            <person name="Cuomo C."/>
            <person name="Gorbushina A."/>
            <person name="Noack S."/>
            <person name="Walker B."/>
            <person name="Young S.K."/>
            <person name="Zeng Q."/>
            <person name="Gargeya S."/>
            <person name="Fitzgerald M."/>
            <person name="Haas B."/>
            <person name="Abouelleil A."/>
            <person name="Alvarado L."/>
            <person name="Arachchi H.M."/>
            <person name="Berlin A.M."/>
            <person name="Chapman S.B."/>
            <person name="Goldberg J."/>
            <person name="Griggs A."/>
            <person name="Gujja S."/>
            <person name="Hansen M."/>
            <person name="Howarth C."/>
            <person name="Imamovic A."/>
            <person name="Larimer J."/>
            <person name="McCowan C."/>
            <person name="Montmayeur A."/>
            <person name="Murphy C."/>
            <person name="Neiman D."/>
            <person name="Pearson M."/>
            <person name="Priest M."/>
            <person name="Roberts A."/>
            <person name="Saif S."/>
            <person name="Shea T."/>
            <person name="Sisk P."/>
            <person name="Sykes S."/>
            <person name="Wortman J."/>
            <person name="Nusbaum C."/>
            <person name="Birren B."/>
        </authorList>
    </citation>
    <scope>NUCLEOTIDE SEQUENCE [LARGE SCALE GENOMIC DNA]</scope>
    <source>
        <strain evidence="3">CBS 100218</strain>
    </source>
</reference>
<feature type="transmembrane region" description="Helical" evidence="1">
    <location>
        <begin position="62"/>
        <end position="80"/>
    </location>
</feature>
<dbReference type="OrthoDB" id="3061561at2759"/>
<gene>
    <name evidence="2" type="ORF">W97_05640</name>
</gene>
<dbReference type="PANTHER" id="PTHR35043">
    <property type="entry name" value="TRANSCRIPTION FACTOR DOMAIN-CONTAINING PROTEIN"/>
    <property type="match status" value="1"/>
</dbReference>
<evidence type="ECO:0000256" key="1">
    <source>
        <dbReference type="SAM" id="Phobius"/>
    </source>
</evidence>
<accession>R7YWG3</accession>
<organism evidence="2 3">
    <name type="scientific">Coniosporium apollinis (strain CBS 100218)</name>
    <name type="common">Rock-inhabiting black yeast</name>
    <dbReference type="NCBI Taxonomy" id="1168221"/>
    <lineage>
        <taxon>Eukaryota</taxon>
        <taxon>Fungi</taxon>
        <taxon>Dikarya</taxon>
        <taxon>Ascomycota</taxon>
        <taxon>Pezizomycotina</taxon>
        <taxon>Dothideomycetes</taxon>
        <taxon>Dothideomycetes incertae sedis</taxon>
        <taxon>Coniosporium</taxon>
    </lineage>
</organism>
<feature type="transmembrane region" description="Helical" evidence="1">
    <location>
        <begin position="20"/>
        <end position="41"/>
    </location>
</feature>
<dbReference type="RefSeq" id="XP_007781564.1">
    <property type="nucleotide sequence ID" value="XM_007783374.1"/>
</dbReference>
<keyword evidence="3" id="KW-1185">Reference proteome</keyword>
<dbReference type="HOGENOM" id="CLU_022883_3_1_1"/>
<keyword evidence="1" id="KW-1133">Transmembrane helix</keyword>
<protein>
    <submittedName>
        <fullName evidence="2">Uncharacterized protein</fullName>
    </submittedName>
</protein>
<evidence type="ECO:0000313" key="3">
    <source>
        <dbReference type="Proteomes" id="UP000016924"/>
    </source>
</evidence>
<sequence>MWNPLGSPPVNDTTPWHPEPTFRGTFSILSGCIITLILCVWTAVHLNVPEHKKEHMQKYRKFKWLAIGLFAPELIAWTAFDQYTSARKFDKDMRTLLGEPPEPTLSQRLSRFLRRIVRAKEPYSADIELPAISATTAGTKRNHPWTFVHSPYVVMGGMVFDISHVERKFLPDERTRLTLTTKELLNLAEYYPSLVPDISQAEIEDKSKGDGLAKTLVCVQVLWFCIQCITRLAQGLSVSLLELNTFGHALCAMLIYLLWWYKPLDVSEPTLITDESAHPVCAVMCTLSEVGSFFEYMDYGGTSQRWSERTDKRNFLS</sequence>
<dbReference type="GeneID" id="19902951"/>
<dbReference type="OMA" id="FDISHVE"/>
<dbReference type="EMBL" id="JH767579">
    <property type="protein sequence ID" value="EON66247.1"/>
    <property type="molecule type" value="Genomic_DNA"/>
</dbReference>
<keyword evidence="1" id="KW-0472">Membrane</keyword>
<dbReference type="Proteomes" id="UP000016924">
    <property type="component" value="Unassembled WGS sequence"/>
</dbReference>
<dbReference type="eggNOG" id="ENOG502S6E5">
    <property type="taxonomic scope" value="Eukaryota"/>
</dbReference>
<proteinExistence type="predicted"/>
<dbReference type="PANTHER" id="PTHR35043:SF9">
    <property type="match status" value="1"/>
</dbReference>
<dbReference type="AlphaFoldDB" id="R7YWG3"/>
<dbReference type="STRING" id="1168221.R7YWG3"/>
<evidence type="ECO:0000313" key="2">
    <source>
        <dbReference type="EMBL" id="EON66247.1"/>
    </source>
</evidence>
<keyword evidence="1" id="KW-0812">Transmembrane</keyword>